<dbReference type="RefSeq" id="WP_301119191.1">
    <property type="nucleotide sequence ID" value="NZ_JAUHPX010000003.1"/>
</dbReference>
<dbReference type="AlphaFoldDB" id="A0AAW7M9A2"/>
<name>A0AAW7M9A2_9MICO</name>
<keyword evidence="3" id="KW-1185">Reference proteome</keyword>
<organism evidence="2 3">
    <name type="scientific">Demequina lignilytica</name>
    <dbReference type="NCBI Taxonomy" id="3051663"/>
    <lineage>
        <taxon>Bacteria</taxon>
        <taxon>Bacillati</taxon>
        <taxon>Actinomycetota</taxon>
        <taxon>Actinomycetes</taxon>
        <taxon>Micrococcales</taxon>
        <taxon>Demequinaceae</taxon>
        <taxon>Demequina</taxon>
    </lineage>
</organism>
<keyword evidence="1" id="KW-0732">Signal</keyword>
<evidence type="ECO:0000313" key="2">
    <source>
        <dbReference type="EMBL" id="MDN4487822.1"/>
    </source>
</evidence>
<dbReference type="PROSITE" id="PS51257">
    <property type="entry name" value="PROKAR_LIPOPROTEIN"/>
    <property type="match status" value="1"/>
</dbReference>
<gene>
    <name evidence="2" type="ORF">QQX10_06535</name>
</gene>
<evidence type="ECO:0000313" key="3">
    <source>
        <dbReference type="Proteomes" id="UP001172737"/>
    </source>
</evidence>
<sequence length="272" mass="27719">MRHRLPLLALVVLGFSVIAGCAATPVFPVVEPTAVLGEDPEAGGRWIEVPVTAADRDIRITGAAFLTPYFTTTDGVEVGLDVAAGASDTINVPVGAATCPAGLGATTLQLVVEVDGVEVLQSVAVEGDVFEQRNGEECGQTAITGAITPSFGSVSASDAPAVSTSVLLVRVSGTEAVTLESVRGSEQFSVTVDEGALPATLEATGQRLEVPVTITSIRCDGLPFGSTTTAFAFGLELSRPGEDPVPVTIRPEGELLATLEDIVASCDQAPSG</sequence>
<proteinExistence type="predicted"/>
<accession>A0AAW7M9A2</accession>
<evidence type="ECO:0008006" key="4">
    <source>
        <dbReference type="Google" id="ProtNLM"/>
    </source>
</evidence>
<protein>
    <recommendedName>
        <fullName evidence="4">Lipoprotein</fullName>
    </recommendedName>
</protein>
<reference evidence="2" key="1">
    <citation type="submission" date="2023-06" db="EMBL/GenBank/DDBJ databases">
        <title>Sysu t00039.</title>
        <authorList>
            <person name="Gao L."/>
            <person name="Fang B.-Z."/>
            <person name="Li W.-J."/>
        </authorList>
    </citation>
    <scope>NUCLEOTIDE SEQUENCE</scope>
    <source>
        <strain evidence="2">SYSU T00039</strain>
    </source>
</reference>
<feature type="chain" id="PRO_5043936360" description="Lipoprotein" evidence="1">
    <location>
        <begin position="23"/>
        <end position="272"/>
    </location>
</feature>
<dbReference type="Proteomes" id="UP001172737">
    <property type="component" value="Unassembled WGS sequence"/>
</dbReference>
<evidence type="ECO:0000256" key="1">
    <source>
        <dbReference type="SAM" id="SignalP"/>
    </source>
</evidence>
<dbReference type="EMBL" id="JAUHPX010000003">
    <property type="protein sequence ID" value="MDN4487822.1"/>
    <property type="molecule type" value="Genomic_DNA"/>
</dbReference>
<feature type="signal peptide" evidence="1">
    <location>
        <begin position="1"/>
        <end position="22"/>
    </location>
</feature>
<comment type="caution">
    <text evidence="2">The sequence shown here is derived from an EMBL/GenBank/DDBJ whole genome shotgun (WGS) entry which is preliminary data.</text>
</comment>